<organism evidence="2 3">
    <name type="scientific">Candidatus Uhrbacteria bacterium GW2011_GWF2_46_218</name>
    <dbReference type="NCBI Taxonomy" id="1619001"/>
    <lineage>
        <taxon>Bacteria</taxon>
        <taxon>Candidatus Uhriibacteriota</taxon>
    </lineage>
</organism>
<dbReference type="Proteomes" id="UP000034705">
    <property type="component" value="Unassembled WGS sequence"/>
</dbReference>
<protein>
    <submittedName>
        <fullName evidence="2">Uncharacterized protein</fullName>
    </submittedName>
</protein>
<dbReference type="AlphaFoldDB" id="A0A0G1PIL7"/>
<sequence>MLDDRSYGAHGTYSTKRKAAPGVPHGREKEQRLGRRSPPSEASVVPKGERGGRQRRQDAGSAHGWVRFLCMRSACVGPSAHTVCVKLTVQLAAVVADTPGGFSHKAANVARVYVTESLGRDFILVHPRGISWRRRLRHLGTRGVSHLPS</sequence>
<dbReference type="EMBL" id="LCMG01000014">
    <property type="protein sequence ID" value="KKU32634.1"/>
    <property type="molecule type" value="Genomic_DNA"/>
</dbReference>
<evidence type="ECO:0000313" key="2">
    <source>
        <dbReference type="EMBL" id="KKU32634.1"/>
    </source>
</evidence>
<gene>
    <name evidence="2" type="ORF">UX45_C0014G0020</name>
</gene>
<proteinExistence type="predicted"/>
<name>A0A0G1PIL7_9BACT</name>
<feature type="compositionally biased region" description="Basic and acidic residues" evidence="1">
    <location>
        <begin position="47"/>
        <end position="58"/>
    </location>
</feature>
<accession>A0A0G1PIL7</accession>
<evidence type="ECO:0000313" key="3">
    <source>
        <dbReference type="Proteomes" id="UP000034705"/>
    </source>
</evidence>
<feature type="region of interest" description="Disordered" evidence="1">
    <location>
        <begin position="1"/>
        <end position="61"/>
    </location>
</feature>
<reference evidence="2 3" key="1">
    <citation type="journal article" date="2015" name="Nature">
        <title>rRNA introns, odd ribosomes, and small enigmatic genomes across a large radiation of phyla.</title>
        <authorList>
            <person name="Brown C.T."/>
            <person name="Hug L.A."/>
            <person name="Thomas B.C."/>
            <person name="Sharon I."/>
            <person name="Castelle C.J."/>
            <person name="Singh A."/>
            <person name="Wilkins M.J."/>
            <person name="Williams K.H."/>
            <person name="Banfield J.F."/>
        </authorList>
    </citation>
    <scope>NUCLEOTIDE SEQUENCE [LARGE SCALE GENOMIC DNA]</scope>
</reference>
<comment type="caution">
    <text evidence="2">The sequence shown here is derived from an EMBL/GenBank/DDBJ whole genome shotgun (WGS) entry which is preliminary data.</text>
</comment>
<evidence type="ECO:0000256" key="1">
    <source>
        <dbReference type="SAM" id="MobiDB-lite"/>
    </source>
</evidence>